<name>A0A0F9JST4_9ZZZZ</name>
<dbReference type="EMBL" id="LAZR01009392">
    <property type="protein sequence ID" value="KKM72879.1"/>
    <property type="molecule type" value="Genomic_DNA"/>
</dbReference>
<accession>A0A0F9JST4</accession>
<proteinExistence type="predicted"/>
<sequence length="67" mass="7960">MARVKTISGEMVTVTELKGTDVTHRHWWMVNGTAQGIIDYLEENKIDMRYVKQFVLSTTWYVWFYKG</sequence>
<protein>
    <submittedName>
        <fullName evidence="1">Uncharacterized protein</fullName>
    </submittedName>
</protein>
<evidence type="ECO:0000313" key="1">
    <source>
        <dbReference type="EMBL" id="KKM72879.1"/>
    </source>
</evidence>
<organism evidence="1">
    <name type="scientific">marine sediment metagenome</name>
    <dbReference type="NCBI Taxonomy" id="412755"/>
    <lineage>
        <taxon>unclassified sequences</taxon>
        <taxon>metagenomes</taxon>
        <taxon>ecological metagenomes</taxon>
    </lineage>
</organism>
<gene>
    <name evidence="1" type="ORF">LCGC14_1416140</name>
</gene>
<dbReference type="AlphaFoldDB" id="A0A0F9JST4"/>
<reference evidence="1" key="1">
    <citation type="journal article" date="2015" name="Nature">
        <title>Complex archaea that bridge the gap between prokaryotes and eukaryotes.</title>
        <authorList>
            <person name="Spang A."/>
            <person name="Saw J.H."/>
            <person name="Jorgensen S.L."/>
            <person name="Zaremba-Niedzwiedzka K."/>
            <person name="Martijn J."/>
            <person name="Lind A.E."/>
            <person name="van Eijk R."/>
            <person name="Schleper C."/>
            <person name="Guy L."/>
            <person name="Ettema T.J."/>
        </authorList>
    </citation>
    <scope>NUCLEOTIDE SEQUENCE</scope>
</reference>
<comment type="caution">
    <text evidence="1">The sequence shown here is derived from an EMBL/GenBank/DDBJ whole genome shotgun (WGS) entry which is preliminary data.</text>
</comment>